<name>A0ABW8WEU7_9CYAN</name>
<evidence type="ECO:0008006" key="3">
    <source>
        <dbReference type="Google" id="ProtNLM"/>
    </source>
</evidence>
<comment type="caution">
    <text evidence="1">The sequence shown here is derived from an EMBL/GenBank/DDBJ whole genome shotgun (WGS) entry which is preliminary data.</text>
</comment>
<keyword evidence="2" id="KW-1185">Reference proteome</keyword>
<dbReference type="Proteomes" id="UP001628874">
    <property type="component" value="Unassembled WGS sequence"/>
</dbReference>
<evidence type="ECO:0000313" key="2">
    <source>
        <dbReference type="Proteomes" id="UP001628874"/>
    </source>
</evidence>
<accession>A0ABW8WEU7</accession>
<evidence type="ECO:0000313" key="1">
    <source>
        <dbReference type="EMBL" id="MFL9459519.1"/>
    </source>
</evidence>
<gene>
    <name evidence="1" type="ORF">AB0759_02520</name>
</gene>
<sequence>MPMRTRSAAFARKLLVFILTRVVCHMNFDGVAYLAAPHNSCGQRLANNHQESLL</sequence>
<proteinExistence type="predicted"/>
<dbReference type="EMBL" id="JBFQGM010000001">
    <property type="protein sequence ID" value="MFL9459519.1"/>
    <property type="molecule type" value="Genomic_DNA"/>
</dbReference>
<protein>
    <recommendedName>
        <fullName evidence="3">Transposase</fullName>
    </recommendedName>
</protein>
<organism evidence="1 2">
    <name type="scientific">Scytonema tolypothrichoides VB-61278_2</name>
    <dbReference type="NCBI Taxonomy" id="3232314"/>
    <lineage>
        <taxon>Bacteria</taxon>
        <taxon>Bacillati</taxon>
        <taxon>Cyanobacteriota</taxon>
        <taxon>Cyanophyceae</taxon>
        <taxon>Nostocales</taxon>
        <taxon>Scytonemataceae</taxon>
        <taxon>Scytonema</taxon>
    </lineage>
</organism>
<reference evidence="1 2" key="1">
    <citation type="submission" date="2024-07" db="EMBL/GenBank/DDBJ databases">
        <authorList>
            <person name="Tripathy S."/>
        </authorList>
    </citation>
    <scope>NUCLEOTIDE SEQUENCE [LARGE SCALE GENOMIC DNA]</scope>
    <source>
        <strain evidence="1 2">VB-61278_2</strain>
    </source>
</reference>
<dbReference type="RefSeq" id="WP_162002197.1">
    <property type="nucleotide sequence ID" value="NZ_JBFQGM010000001.1"/>
</dbReference>